<dbReference type="InterPro" id="IPR009057">
    <property type="entry name" value="Homeodomain-like_sf"/>
</dbReference>
<dbReference type="Gene3D" id="1.10.10.60">
    <property type="entry name" value="Homeodomain-like"/>
    <property type="match status" value="1"/>
</dbReference>
<comment type="caution">
    <text evidence="5">The sequence shown here is derived from an EMBL/GenBank/DDBJ whole genome shotgun (WGS) entry which is preliminary data.</text>
</comment>
<keyword evidence="6" id="KW-1185">Reference proteome</keyword>
<protein>
    <recommendedName>
        <fullName evidence="4">Homeobox domain-containing protein</fullName>
    </recommendedName>
</protein>
<dbReference type="SUPFAM" id="SSF46689">
    <property type="entry name" value="Homeodomain-like"/>
    <property type="match status" value="1"/>
</dbReference>
<evidence type="ECO:0000256" key="2">
    <source>
        <dbReference type="PROSITE-ProRule" id="PRU00108"/>
    </source>
</evidence>
<feature type="domain" description="Homeobox" evidence="4">
    <location>
        <begin position="82"/>
        <end position="142"/>
    </location>
</feature>
<gene>
    <name evidence="5" type="ORF">QR680_014049</name>
</gene>
<evidence type="ECO:0000313" key="6">
    <source>
        <dbReference type="Proteomes" id="UP001175271"/>
    </source>
</evidence>
<evidence type="ECO:0000313" key="5">
    <source>
        <dbReference type="EMBL" id="KAK0419264.1"/>
    </source>
</evidence>
<keyword evidence="2 3" id="KW-0238">DNA-binding</keyword>
<dbReference type="Proteomes" id="UP001175271">
    <property type="component" value="Unassembled WGS sequence"/>
</dbReference>
<feature type="DNA-binding region" description="Homeobox" evidence="2">
    <location>
        <begin position="84"/>
        <end position="143"/>
    </location>
</feature>
<organism evidence="5 6">
    <name type="scientific">Steinernema hermaphroditum</name>
    <dbReference type="NCBI Taxonomy" id="289476"/>
    <lineage>
        <taxon>Eukaryota</taxon>
        <taxon>Metazoa</taxon>
        <taxon>Ecdysozoa</taxon>
        <taxon>Nematoda</taxon>
        <taxon>Chromadorea</taxon>
        <taxon>Rhabditida</taxon>
        <taxon>Tylenchina</taxon>
        <taxon>Panagrolaimomorpha</taxon>
        <taxon>Strongyloidoidea</taxon>
        <taxon>Steinernematidae</taxon>
        <taxon>Steinernema</taxon>
    </lineage>
</organism>
<reference evidence="5" key="1">
    <citation type="submission" date="2023-06" db="EMBL/GenBank/DDBJ databases">
        <title>Genomic analysis of the entomopathogenic nematode Steinernema hermaphroditum.</title>
        <authorList>
            <person name="Schwarz E.M."/>
            <person name="Heppert J.K."/>
            <person name="Baniya A."/>
            <person name="Schwartz H.T."/>
            <person name="Tan C.-H."/>
            <person name="Antoshechkin I."/>
            <person name="Sternberg P.W."/>
            <person name="Goodrich-Blair H."/>
            <person name="Dillman A.R."/>
        </authorList>
    </citation>
    <scope>NUCLEOTIDE SEQUENCE</scope>
    <source>
        <strain evidence="5">PS9179</strain>
        <tissue evidence="5">Whole animal</tissue>
    </source>
</reference>
<dbReference type="InterPro" id="IPR001356">
    <property type="entry name" value="HD"/>
</dbReference>
<keyword evidence="2 3" id="KW-0371">Homeobox</keyword>
<evidence type="ECO:0000256" key="1">
    <source>
        <dbReference type="ARBA" id="ARBA00004123"/>
    </source>
</evidence>
<dbReference type="GO" id="GO:0003677">
    <property type="term" value="F:DNA binding"/>
    <property type="evidence" value="ECO:0007669"/>
    <property type="project" value="UniProtKB-UniRule"/>
</dbReference>
<name>A0AA39I9L5_9BILA</name>
<dbReference type="EMBL" id="JAUCMV010000002">
    <property type="protein sequence ID" value="KAK0419264.1"/>
    <property type="molecule type" value="Genomic_DNA"/>
</dbReference>
<dbReference type="CDD" id="cd00086">
    <property type="entry name" value="homeodomain"/>
    <property type="match status" value="1"/>
</dbReference>
<evidence type="ECO:0000256" key="3">
    <source>
        <dbReference type="RuleBase" id="RU000682"/>
    </source>
</evidence>
<dbReference type="PROSITE" id="PS50071">
    <property type="entry name" value="HOMEOBOX_2"/>
    <property type="match status" value="1"/>
</dbReference>
<sequence length="145" mass="16577">MATAIYGNPFHYDLSHHFRNVSIGHGNISYDDSSEDECSSFNSSVSSTSSLLSRCSMEQSKPAVGQPRKMTKASMKASFEALDAKLKNGRVKKQQREKLNCLYRRGKYVDLSKIDRIAKQLEMTPMAVKAWFQNRRHNEKKKKAR</sequence>
<dbReference type="SMART" id="SM00389">
    <property type="entry name" value="HOX"/>
    <property type="match status" value="1"/>
</dbReference>
<accession>A0AA39I9L5</accession>
<dbReference type="AlphaFoldDB" id="A0AA39I9L5"/>
<dbReference type="Pfam" id="PF00046">
    <property type="entry name" value="Homeodomain"/>
    <property type="match status" value="1"/>
</dbReference>
<keyword evidence="2 3" id="KW-0539">Nucleus</keyword>
<evidence type="ECO:0000259" key="4">
    <source>
        <dbReference type="PROSITE" id="PS50071"/>
    </source>
</evidence>
<proteinExistence type="predicted"/>
<dbReference type="GO" id="GO:0005634">
    <property type="term" value="C:nucleus"/>
    <property type="evidence" value="ECO:0007669"/>
    <property type="project" value="UniProtKB-SubCell"/>
</dbReference>
<comment type="subcellular location">
    <subcellularLocation>
        <location evidence="1 2 3">Nucleus</location>
    </subcellularLocation>
</comment>